<keyword evidence="1" id="KW-0732">Signal</keyword>
<gene>
    <name evidence="2" type="ORF">KDD17_02830</name>
</gene>
<sequence length="189" mass="19843">MRAVMVALALVGSPVAAQEVAREDGLDAWTRIYAVASHPRCTNCHVGESGRPGWAGLGYGAERLHAMNIQAGESRIGAETIPCRVCHIGASGPNSVPHAAPQVDDAWRLPPVELAWRGKTSVEVCEQMRDPERNDGFDVAGLVEHVRESAFVNWGFVPGGGREPAPGSAAALASDIEAWGAAGLPCEDG</sequence>
<dbReference type="Proteomes" id="UP000683291">
    <property type="component" value="Chromosome 1"/>
</dbReference>
<feature type="signal peptide" evidence="1">
    <location>
        <begin position="1"/>
        <end position="17"/>
    </location>
</feature>
<proteinExistence type="predicted"/>
<dbReference type="EMBL" id="CP073581">
    <property type="protein sequence ID" value="QUJ77001.1"/>
    <property type="molecule type" value="Genomic_DNA"/>
</dbReference>
<evidence type="ECO:0008006" key="4">
    <source>
        <dbReference type="Google" id="ProtNLM"/>
    </source>
</evidence>
<name>A0A975PN20_9RHOB</name>
<dbReference type="RefSeq" id="WP_212705197.1">
    <property type="nucleotide sequence ID" value="NZ_CP073581.1"/>
</dbReference>
<evidence type="ECO:0000313" key="2">
    <source>
        <dbReference type="EMBL" id="QUJ77001.1"/>
    </source>
</evidence>
<reference evidence="2" key="1">
    <citation type="submission" date="2021-04" db="EMBL/GenBank/DDBJ databases">
        <title>Complete genome sequence for Sulfitobacter sp. strain JK7-1.</title>
        <authorList>
            <person name="Park S.-J."/>
        </authorList>
    </citation>
    <scope>NUCLEOTIDE SEQUENCE</scope>
    <source>
        <strain evidence="2">JK7-1</strain>
    </source>
</reference>
<dbReference type="KEGG" id="sual:KDD17_02830"/>
<dbReference type="InterPro" id="IPR036280">
    <property type="entry name" value="Multihaem_cyt_sf"/>
</dbReference>
<feature type="chain" id="PRO_5037998231" description="Cytochrome c domain-containing protein" evidence="1">
    <location>
        <begin position="18"/>
        <end position="189"/>
    </location>
</feature>
<dbReference type="AlphaFoldDB" id="A0A975PN20"/>
<protein>
    <recommendedName>
        <fullName evidence="4">Cytochrome c domain-containing protein</fullName>
    </recommendedName>
</protein>
<dbReference type="SUPFAM" id="SSF48695">
    <property type="entry name" value="Multiheme cytochromes"/>
    <property type="match status" value="1"/>
</dbReference>
<keyword evidence="3" id="KW-1185">Reference proteome</keyword>
<organism evidence="2 3">
    <name type="scientific">Sulfitobacter albidus</name>
    <dbReference type="NCBI Taxonomy" id="2829501"/>
    <lineage>
        <taxon>Bacteria</taxon>
        <taxon>Pseudomonadati</taxon>
        <taxon>Pseudomonadota</taxon>
        <taxon>Alphaproteobacteria</taxon>
        <taxon>Rhodobacterales</taxon>
        <taxon>Roseobacteraceae</taxon>
        <taxon>Sulfitobacter</taxon>
    </lineage>
</organism>
<accession>A0A975PN20</accession>
<evidence type="ECO:0000256" key="1">
    <source>
        <dbReference type="SAM" id="SignalP"/>
    </source>
</evidence>
<evidence type="ECO:0000313" key="3">
    <source>
        <dbReference type="Proteomes" id="UP000683291"/>
    </source>
</evidence>